<evidence type="ECO:0000313" key="2">
    <source>
        <dbReference type="EMBL" id="CAJ0570121.1"/>
    </source>
</evidence>
<evidence type="ECO:0000313" key="4">
    <source>
        <dbReference type="Proteomes" id="UP001177023"/>
    </source>
</evidence>
<dbReference type="EMBL" id="CATQJA010002252">
    <property type="protein sequence ID" value="CAJ0570121.1"/>
    <property type="molecule type" value="Genomic_DNA"/>
</dbReference>
<dbReference type="GO" id="GO:0061709">
    <property type="term" value="P:reticulophagy"/>
    <property type="evidence" value="ECO:0007669"/>
    <property type="project" value="TreeGrafter"/>
</dbReference>
<dbReference type="AlphaFoldDB" id="A0AA36CKW6"/>
<keyword evidence="4" id="KW-1185">Reference proteome</keyword>
<reference evidence="2" key="1">
    <citation type="submission" date="2023-06" db="EMBL/GenBank/DDBJ databases">
        <authorList>
            <person name="Delattre M."/>
        </authorList>
    </citation>
    <scope>NUCLEOTIDE SEQUENCE</scope>
    <source>
        <strain evidence="2">AF72</strain>
    </source>
</reference>
<gene>
    <name evidence="3" type="ORF">MSPICULIGERA_LOCUS14847</name>
    <name evidence="2" type="ORF">MSPICULIGERA_LOCUS8569</name>
</gene>
<dbReference type="EMBL" id="CATQJA010002644">
    <property type="protein sequence ID" value="CAJ0576557.1"/>
    <property type="molecule type" value="Genomic_DNA"/>
</dbReference>
<dbReference type="Proteomes" id="UP001177023">
    <property type="component" value="Unassembled WGS sequence"/>
</dbReference>
<protein>
    <submittedName>
        <fullName evidence="2">Uncharacterized protein</fullName>
    </submittedName>
</protein>
<name>A0AA36CKW6_9BILA</name>
<organism evidence="2 4">
    <name type="scientific">Mesorhabditis spiculigera</name>
    <dbReference type="NCBI Taxonomy" id="96644"/>
    <lineage>
        <taxon>Eukaryota</taxon>
        <taxon>Metazoa</taxon>
        <taxon>Ecdysozoa</taxon>
        <taxon>Nematoda</taxon>
        <taxon>Chromadorea</taxon>
        <taxon>Rhabditida</taxon>
        <taxon>Rhabditina</taxon>
        <taxon>Rhabditomorpha</taxon>
        <taxon>Rhabditoidea</taxon>
        <taxon>Rhabditidae</taxon>
        <taxon>Mesorhabditinae</taxon>
        <taxon>Mesorhabditis</taxon>
    </lineage>
</organism>
<feature type="region of interest" description="Disordered" evidence="1">
    <location>
        <begin position="205"/>
        <end position="256"/>
    </location>
</feature>
<evidence type="ECO:0000313" key="3">
    <source>
        <dbReference type="EMBL" id="CAJ0576557.1"/>
    </source>
</evidence>
<dbReference type="GO" id="GO:0005634">
    <property type="term" value="C:nucleus"/>
    <property type="evidence" value="ECO:0007669"/>
    <property type="project" value="TreeGrafter"/>
</dbReference>
<proteinExistence type="predicted"/>
<dbReference type="GO" id="GO:0005657">
    <property type="term" value="C:replication fork"/>
    <property type="evidence" value="ECO:0007669"/>
    <property type="project" value="TreeGrafter"/>
</dbReference>
<dbReference type="GO" id="GO:0005789">
    <property type="term" value="C:endoplasmic reticulum membrane"/>
    <property type="evidence" value="ECO:0007669"/>
    <property type="project" value="TreeGrafter"/>
</dbReference>
<accession>A0AA36CKW6</accession>
<dbReference type="GO" id="GO:0106300">
    <property type="term" value="P:protein-DNA covalent cross-linking repair"/>
    <property type="evidence" value="ECO:0007669"/>
    <property type="project" value="TreeGrafter"/>
</dbReference>
<sequence length="256" mass="29277">MDCGVCILLGLLAILFAWIAMKFYKSGLMSKVEVITTDKPTFLQKHLVVYYKHVIGHYKKSGAIMEEARGLLPAGATTFGIYYDDPDQISEQFLQSAAGAVYSVGDEKLFPENYTEQLTRWGYEKMTLPIVEKAVETKQPFDGFLSLIALVNNTYTSIKDYVKDHRLETTTVVEIYTSNQVHVLLPLDHSNEFLVPEYTTVEELESRQARKRFDSDESDSESEPFNENEASERSEFEHDHETEEEAEVSETEKKNE</sequence>
<feature type="compositionally biased region" description="Basic and acidic residues" evidence="1">
    <location>
        <begin position="230"/>
        <end position="241"/>
    </location>
</feature>
<dbReference type="PANTHER" id="PTHR15949">
    <property type="entry name" value="TESTIS-EXPRESSED PROTEIN 264"/>
    <property type="match status" value="1"/>
</dbReference>
<feature type="compositionally biased region" description="Acidic residues" evidence="1">
    <location>
        <begin position="216"/>
        <end position="226"/>
    </location>
</feature>
<comment type="caution">
    <text evidence="2">The sequence shown here is derived from an EMBL/GenBank/DDBJ whole genome shotgun (WGS) entry which is preliminary data.</text>
</comment>
<dbReference type="GO" id="GO:0000421">
    <property type="term" value="C:autophagosome membrane"/>
    <property type="evidence" value="ECO:0007669"/>
    <property type="project" value="TreeGrafter"/>
</dbReference>
<dbReference type="PANTHER" id="PTHR15949:SF3">
    <property type="entry name" value="TESTIS-EXPRESSED PROTEIN 264"/>
    <property type="match status" value="1"/>
</dbReference>
<feature type="compositionally biased region" description="Basic and acidic residues" evidence="1">
    <location>
        <begin position="205"/>
        <end position="215"/>
    </location>
</feature>
<evidence type="ECO:0000256" key="1">
    <source>
        <dbReference type="SAM" id="MobiDB-lite"/>
    </source>
</evidence>
<feature type="non-terminal residue" evidence="2">
    <location>
        <position position="1"/>
    </location>
</feature>